<name>A0A9D1GBH4_9FIRM</name>
<dbReference type="AlphaFoldDB" id="A0A9D1GBH4"/>
<evidence type="ECO:0000313" key="3">
    <source>
        <dbReference type="Proteomes" id="UP000886833"/>
    </source>
</evidence>
<dbReference type="PROSITE" id="PS50943">
    <property type="entry name" value="HTH_CROC1"/>
    <property type="match status" value="1"/>
</dbReference>
<reference evidence="2" key="2">
    <citation type="journal article" date="2021" name="PeerJ">
        <title>Extensive microbial diversity within the chicken gut microbiome revealed by metagenomics and culture.</title>
        <authorList>
            <person name="Gilroy R."/>
            <person name="Ravi A."/>
            <person name="Getino M."/>
            <person name="Pursley I."/>
            <person name="Horton D.L."/>
            <person name="Alikhan N.F."/>
            <person name="Baker D."/>
            <person name="Gharbi K."/>
            <person name="Hall N."/>
            <person name="Watson M."/>
            <person name="Adriaenssens E.M."/>
            <person name="Foster-Nyarko E."/>
            <person name="Jarju S."/>
            <person name="Secka A."/>
            <person name="Antonio M."/>
            <person name="Oren A."/>
            <person name="Chaudhuri R.R."/>
            <person name="La Ragione R."/>
            <person name="Hildebrand F."/>
            <person name="Pallen M.J."/>
        </authorList>
    </citation>
    <scope>NUCLEOTIDE SEQUENCE</scope>
    <source>
        <strain evidence="2">CHK195-26880</strain>
    </source>
</reference>
<sequence length="82" mass="9626">MDKNKEDKLKELEYDFVQDFIKLRKDNHLTQEAMANQSGVIRLTITRIENLITSPQINTLIKILEPIGYTVKIEPIDKKKKK</sequence>
<dbReference type="SMART" id="SM00530">
    <property type="entry name" value="HTH_XRE"/>
    <property type="match status" value="1"/>
</dbReference>
<proteinExistence type="predicted"/>
<dbReference type="Gene3D" id="1.10.260.40">
    <property type="entry name" value="lambda repressor-like DNA-binding domains"/>
    <property type="match status" value="1"/>
</dbReference>
<reference evidence="2" key="1">
    <citation type="submission" date="2020-10" db="EMBL/GenBank/DDBJ databases">
        <authorList>
            <person name="Gilroy R."/>
        </authorList>
    </citation>
    <scope>NUCLEOTIDE SEQUENCE</scope>
    <source>
        <strain evidence="2">CHK195-26880</strain>
    </source>
</reference>
<evidence type="ECO:0000259" key="1">
    <source>
        <dbReference type="PROSITE" id="PS50943"/>
    </source>
</evidence>
<dbReference type="SUPFAM" id="SSF47413">
    <property type="entry name" value="lambda repressor-like DNA-binding domains"/>
    <property type="match status" value="1"/>
</dbReference>
<accession>A0A9D1GBH4</accession>
<feature type="domain" description="HTH cro/C1-type" evidence="1">
    <location>
        <begin position="20"/>
        <end position="73"/>
    </location>
</feature>
<gene>
    <name evidence="2" type="ORF">IAB59_06730</name>
</gene>
<comment type="caution">
    <text evidence="2">The sequence shown here is derived from an EMBL/GenBank/DDBJ whole genome shotgun (WGS) entry which is preliminary data.</text>
</comment>
<dbReference type="Pfam" id="PF01381">
    <property type="entry name" value="HTH_3"/>
    <property type="match status" value="1"/>
</dbReference>
<dbReference type="Proteomes" id="UP000886833">
    <property type="component" value="Unassembled WGS sequence"/>
</dbReference>
<protein>
    <submittedName>
        <fullName evidence="2">Helix-turn-helix transcriptional regulator</fullName>
    </submittedName>
</protein>
<dbReference type="CDD" id="cd00093">
    <property type="entry name" value="HTH_XRE"/>
    <property type="match status" value="1"/>
</dbReference>
<organism evidence="2 3">
    <name type="scientific">Candidatus Onthousia faecipullorum</name>
    <dbReference type="NCBI Taxonomy" id="2840887"/>
    <lineage>
        <taxon>Bacteria</taxon>
        <taxon>Bacillati</taxon>
        <taxon>Bacillota</taxon>
        <taxon>Bacilli</taxon>
        <taxon>Candidatus Onthousia</taxon>
    </lineage>
</organism>
<dbReference type="GO" id="GO:0003677">
    <property type="term" value="F:DNA binding"/>
    <property type="evidence" value="ECO:0007669"/>
    <property type="project" value="InterPro"/>
</dbReference>
<dbReference type="EMBL" id="DVKQ01000087">
    <property type="protein sequence ID" value="HIT38150.1"/>
    <property type="molecule type" value="Genomic_DNA"/>
</dbReference>
<evidence type="ECO:0000313" key="2">
    <source>
        <dbReference type="EMBL" id="HIT38150.1"/>
    </source>
</evidence>
<dbReference type="InterPro" id="IPR010982">
    <property type="entry name" value="Lambda_DNA-bd_dom_sf"/>
</dbReference>
<dbReference type="InterPro" id="IPR001387">
    <property type="entry name" value="Cro/C1-type_HTH"/>
</dbReference>